<gene>
    <name evidence="2" type="ORF">ACFOSH_36985</name>
</gene>
<name>A0ABV7PBB2_9PSEU</name>
<organism evidence="2 3">
    <name type="scientific">Amycolatopsis speibonae</name>
    <dbReference type="NCBI Taxonomy" id="1450224"/>
    <lineage>
        <taxon>Bacteria</taxon>
        <taxon>Bacillati</taxon>
        <taxon>Actinomycetota</taxon>
        <taxon>Actinomycetes</taxon>
        <taxon>Pseudonocardiales</taxon>
        <taxon>Pseudonocardiaceae</taxon>
        <taxon>Amycolatopsis</taxon>
    </lineage>
</organism>
<dbReference type="Proteomes" id="UP001595645">
    <property type="component" value="Unassembled WGS sequence"/>
</dbReference>
<reference evidence="3" key="1">
    <citation type="journal article" date="2019" name="Int. J. Syst. Evol. Microbiol.">
        <title>The Global Catalogue of Microorganisms (GCM) 10K type strain sequencing project: providing services to taxonomists for standard genome sequencing and annotation.</title>
        <authorList>
            <consortium name="The Broad Institute Genomics Platform"/>
            <consortium name="The Broad Institute Genome Sequencing Center for Infectious Disease"/>
            <person name="Wu L."/>
            <person name="Ma J."/>
        </authorList>
    </citation>
    <scope>NUCLEOTIDE SEQUENCE [LARGE SCALE GENOMIC DNA]</scope>
    <source>
        <strain evidence="3">CGMCC 4.7676</strain>
    </source>
</reference>
<dbReference type="InterPro" id="IPR000120">
    <property type="entry name" value="Amidase"/>
</dbReference>
<dbReference type="PANTHER" id="PTHR11895">
    <property type="entry name" value="TRANSAMIDASE"/>
    <property type="match status" value="1"/>
</dbReference>
<sequence length="486" mass="50518">MCKVRLTTPDRSETDISTTSLRPLTLTATAAALRDGTVTSVGLTEAAMAAADRGDAVYGAYLTRLDETAFAAARRADVELAAGLDRGPLHGIPIGVKDIIATAEAATTAQSLVHDRGWLAGTDATVATRLKAAGAVLTGKTTTMEFACGMPEQEHPFPIPRNPWRTGRWAGGSSSGAGIGVATGMFLAGIGSDTAGSIRVPAAFCGVTGLMPGYGRVPRTGCVPLGYSLDRIGPLARTVRDCAAVLAVLAGPDPADPDSDAEPLPRPEYRRDLTGLRIGVVRDRHFPPGRDPALDGVFAEALAVLAGLGARLSGITLPHPAELVTAVQVTVASEALAQHRAELCHRWLDFSRGTRGLLATGALVTGADYVQAQRVRRVAQRAIDALFTEVDLVVCPTASVGAPRFESLLSPAGLPENDELFGVINTPYWNGLANPVLALPMGFTADGLPLSLQLAGPVRGETALLEAGDAFQAATGWHLLTPPEPV</sequence>
<feature type="domain" description="Amidase" evidence="1">
    <location>
        <begin position="43"/>
        <end position="465"/>
    </location>
</feature>
<dbReference type="InterPro" id="IPR036928">
    <property type="entry name" value="AS_sf"/>
</dbReference>
<dbReference type="RefSeq" id="WP_378245136.1">
    <property type="nucleotide sequence ID" value="NZ_JBHRWK010000079.1"/>
</dbReference>
<evidence type="ECO:0000313" key="3">
    <source>
        <dbReference type="Proteomes" id="UP001595645"/>
    </source>
</evidence>
<comment type="caution">
    <text evidence="2">The sequence shown here is derived from an EMBL/GenBank/DDBJ whole genome shotgun (WGS) entry which is preliminary data.</text>
</comment>
<dbReference type="EMBL" id="JBHRWK010000079">
    <property type="protein sequence ID" value="MFC3455062.1"/>
    <property type="molecule type" value="Genomic_DNA"/>
</dbReference>
<protein>
    <submittedName>
        <fullName evidence="2">Amidase</fullName>
    </submittedName>
</protein>
<keyword evidence="3" id="KW-1185">Reference proteome</keyword>
<dbReference type="Gene3D" id="3.90.1300.10">
    <property type="entry name" value="Amidase signature (AS) domain"/>
    <property type="match status" value="1"/>
</dbReference>
<dbReference type="InterPro" id="IPR023631">
    <property type="entry name" value="Amidase_dom"/>
</dbReference>
<dbReference type="PANTHER" id="PTHR11895:SF176">
    <property type="entry name" value="AMIDASE AMID-RELATED"/>
    <property type="match status" value="1"/>
</dbReference>
<dbReference type="Pfam" id="PF01425">
    <property type="entry name" value="Amidase"/>
    <property type="match status" value="1"/>
</dbReference>
<evidence type="ECO:0000259" key="1">
    <source>
        <dbReference type="Pfam" id="PF01425"/>
    </source>
</evidence>
<evidence type="ECO:0000313" key="2">
    <source>
        <dbReference type="EMBL" id="MFC3455062.1"/>
    </source>
</evidence>
<accession>A0ABV7PBB2</accession>
<dbReference type="SUPFAM" id="SSF75304">
    <property type="entry name" value="Amidase signature (AS) enzymes"/>
    <property type="match status" value="1"/>
</dbReference>
<proteinExistence type="predicted"/>